<sequence length="144" mass="16172">MQFDFQFNFLSFIKHGLSVLQISSHHNLSHPPRHHQQSHQMFVSAQIAFSNNNKALLSLFVSNSSTNPSIPNLHFMCIRCPSITHRSRVLPSSTPDFAFLCPPYADPKFSYFKIVRSGIEFHANKVLAAAAEILANTLTRSDGC</sequence>
<name>A0A396IBX5_MEDTR</name>
<comment type="caution">
    <text evidence="1">The sequence shown here is derived from an EMBL/GenBank/DDBJ whole genome shotgun (WGS) entry which is preliminary data.</text>
</comment>
<dbReference type="AlphaFoldDB" id="A0A396IBX5"/>
<proteinExistence type="predicted"/>
<reference evidence="1" key="1">
    <citation type="journal article" date="2018" name="Nat. Plants">
        <title>Whole-genome landscape of Medicago truncatula symbiotic genes.</title>
        <authorList>
            <person name="Pecrix Y."/>
            <person name="Gamas P."/>
            <person name="Carrere S."/>
        </authorList>
    </citation>
    <scope>NUCLEOTIDE SEQUENCE</scope>
    <source>
        <tissue evidence="1">Leaves</tissue>
    </source>
</reference>
<evidence type="ECO:0000313" key="1">
    <source>
        <dbReference type="EMBL" id="RHN63096.1"/>
    </source>
</evidence>
<dbReference type="EMBL" id="PSQE01000004">
    <property type="protein sequence ID" value="RHN63096.1"/>
    <property type="molecule type" value="Genomic_DNA"/>
</dbReference>
<organism evidence="1">
    <name type="scientific">Medicago truncatula</name>
    <name type="common">Barrel medic</name>
    <name type="synonym">Medicago tribuloides</name>
    <dbReference type="NCBI Taxonomy" id="3880"/>
    <lineage>
        <taxon>Eukaryota</taxon>
        <taxon>Viridiplantae</taxon>
        <taxon>Streptophyta</taxon>
        <taxon>Embryophyta</taxon>
        <taxon>Tracheophyta</taxon>
        <taxon>Spermatophyta</taxon>
        <taxon>Magnoliopsida</taxon>
        <taxon>eudicotyledons</taxon>
        <taxon>Gunneridae</taxon>
        <taxon>Pentapetalae</taxon>
        <taxon>rosids</taxon>
        <taxon>fabids</taxon>
        <taxon>Fabales</taxon>
        <taxon>Fabaceae</taxon>
        <taxon>Papilionoideae</taxon>
        <taxon>50 kb inversion clade</taxon>
        <taxon>NPAAA clade</taxon>
        <taxon>Hologalegina</taxon>
        <taxon>IRL clade</taxon>
        <taxon>Trifolieae</taxon>
        <taxon>Medicago</taxon>
    </lineage>
</organism>
<dbReference type="Proteomes" id="UP000265566">
    <property type="component" value="Chromosome 4"/>
</dbReference>
<accession>A0A396IBX5</accession>
<gene>
    <name evidence="1" type="ORF">MtrunA17_Chr4g0054591</name>
</gene>
<protein>
    <submittedName>
        <fullName evidence="1">Uncharacterized protein</fullName>
    </submittedName>
</protein>
<dbReference type="Gramene" id="rna25755">
    <property type="protein sequence ID" value="RHN63096.1"/>
    <property type="gene ID" value="gene25755"/>
</dbReference>